<feature type="compositionally biased region" description="Low complexity" evidence="1">
    <location>
        <begin position="128"/>
        <end position="141"/>
    </location>
</feature>
<protein>
    <submittedName>
        <fullName evidence="2">Cytoplasmic membrane protein FsxA</fullName>
    </submittedName>
</protein>
<feature type="compositionally biased region" description="Basic residues" evidence="1">
    <location>
        <begin position="25"/>
        <end position="36"/>
    </location>
</feature>
<feature type="region of interest" description="Disordered" evidence="1">
    <location>
        <begin position="1"/>
        <end position="168"/>
    </location>
</feature>
<proteinExistence type="predicted"/>
<accession>A0A6J4S2G4</accession>
<feature type="non-terminal residue" evidence="2">
    <location>
        <position position="1"/>
    </location>
</feature>
<feature type="compositionally biased region" description="Basic residues" evidence="1">
    <location>
        <begin position="1"/>
        <end position="14"/>
    </location>
</feature>
<feature type="compositionally biased region" description="Low complexity" evidence="1">
    <location>
        <begin position="96"/>
        <end position="112"/>
    </location>
</feature>
<name>A0A6J4S2G4_9ACTN</name>
<dbReference type="EMBL" id="CADCVU010000028">
    <property type="protein sequence ID" value="CAA9483620.1"/>
    <property type="molecule type" value="Genomic_DNA"/>
</dbReference>
<organism evidence="2">
    <name type="scientific">uncultured Solirubrobacterales bacterium</name>
    <dbReference type="NCBI Taxonomy" id="768556"/>
    <lineage>
        <taxon>Bacteria</taxon>
        <taxon>Bacillati</taxon>
        <taxon>Actinomycetota</taxon>
        <taxon>Thermoleophilia</taxon>
        <taxon>Solirubrobacterales</taxon>
        <taxon>environmental samples</taxon>
    </lineage>
</organism>
<evidence type="ECO:0000256" key="1">
    <source>
        <dbReference type="SAM" id="MobiDB-lite"/>
    </source>
</evidence>
<gene>
    <name evidence="2" type="ORF">AVDCRST_MAG45-315</name>
</gene>
<dbReference type="AlphaFoldDB" id="A0A6J4S2G4"/>
<feature type="non-terminal residue" evidence="2">
    <location>
        <position position="168"/>
    </location>
</feature>
<reference evidence="2" key="1">
    <citation type="submission" date="2020-02" db="EMBL/GenBank/DDBJ databases">
        <authorList>
            <person name="Meier V. D."/>
        </authorList>
    </citation>
    <scope>NUCLEOTIDE SEQUENCE</scope>
    <source>
        <strain evidence="2">AVDCRST_MAG45</strain>
    </source>
</reference>
<sequence>ALAPRRRRLHRRPARGAVGHPLGGRCHRRPPHHPHPPGRLDPRQPPAALAGTRRVAALRRRAADRPHAEPRARRRTPDRGRCGAAAYPRLPDRRGGAAAPHPAHARARAAGARARDRATAERGPGRCGPRPASRPGSAAPRYGLRRRGHGDRARRLTGPRRAAPDRAV</sequence>
<feature type="compositionally biased region" description="Basic and acidic residues" evidence="1">
    <location>
        <begin position="61"/>
        <end position="81"/>
    </location>
</feature>
<evidence type="ECO:0000313" key="2">
    <source>
        <dbReference type="EMBL" id="CAA9483620.1"/>
    </source>
</evidence>
<feature type="compositionally biased region" description="Basic and acidic residues" evidence="1">
    <location>
        <begin position="113"/>
        <end position="124"/>
    </location>
</feature>